<keyword evidence="1" id="KW-0175">Coiled coil</keyword>
<evidence type="ECO:0000313" key="3">
    <source>
        <dbReference type="Proteomes" id="UP000054937"/>
    </source>
</evidence>
<evidence type="ECO:0000313" key="2">
    <source>
        <dbReference type="EMBL" id="KRW98180.1"/>
    </source>
</evidence>
<reference evidence="2 3" key="1">
    <citation type="journal article" date="2015" name="Sci. Rep.">
        <title>Genome of the facultative scuticociliatosis pathogen Pseudocohnilembus persalinus provides insight into its virulence through horizontal gene transfer.</title>
        <authorList>
            <person name="Xiong J."/>
            <person name="Wang G."/>
            <person name="Cheng J."/>
            <person name="Tian M."/>
            <person name="Pan X."/>
            <person name="Warren A."/>
            <person name="Jiang C."/>
            <person name="Yuan D."/>
            <person name="Miao W."/>
        </authorList>
    </citation>
    <scope>NUCLEOTIDE SEQUENCE [LARGE SCALE GENOMIC DNA]</scope>
    <source>
        <strain evidence="2">36N120E</strain>
    </source>
</reference>
<dbReference type="EMBL" id="LDAU01000267">
    <property type="protein sequence ID" value="KRW98180.1"/>
    <property type="molecule type" value="Genomic_DNA"/>
</dbReference>
<protein>
    <submittedName>
        <fullName evidence="2">Uncharacterized protein</fullName>
    </submittedName>
</protein>
<dbReference type="Proteomes" id="UP000054937">
    <property type="component" value="Unassembled WGS sequence"/>
</dbReference>
<dbReference type="InParanoid" id="A0A0V0Q809"/>
<gene>
    <name evidence="2" type="ORF">PPERSA_02158</name>
</gene>
<name>A0A0V0Q809_PSEPJ</name>
<evidence type="ECO:0000256" key="1">
    <source>
        <dbReference type="SAM" id="Coils"/>
    </source>
</evidence>
<accession>A0A0V0Q809</accession>
<comment type="caution">
    <text evidence="2">The sequence shown here is derived from an EMBL/GenBank/DDBJ whole genome shotgun (WGS) entry which is preliminary data.</text>
</comment>
<keyword evidence="3" id="KW-1185">Reference proteome</keyword>
<proteinExistence type="predicted"/>
<organism evidence="2 3">
    <name type="scientific">Pseudocohnilembus persalinus</name>
    <name type="common">Ciliate</name>
    <dbReference type="NCBI Taxonomy" id="266149"/>
    <lineage>
        <taxon>Eukaryota</taxon>
        <taxon>Sar</taxon>
        <taxon>Alveolata</taxon>
        <taxon>Ciliophora</taxon>
        <taxon>Intramacronucleata</taxon>
        <taxon>Oligohymenophorea</taxon>
        <taxon>Scuticociliatia</taxon>
        <taxon>Philasterida</taxon>
        <taxon>Pseudocohnilembidae</taxon>
        <taxon>Pseudocohnilembus</taxon>
    </lineage>
</organism>
<sequence>MKDNEFSYNNQKKKSNFLPQIEQKSLIKQPNQGQKQKIVKNIRQNPISYNENYEVLKKYQSLMSKQSNHISFLKDNQNKNQINNKISTIKEEKERKNHLESLQQKVFNQNSKAKNEIKQINEVSNKQNVNNQFQQSRQININNSPTYEDTNTMIQLQQNQLMIAQLQQQIHSMQASIQQGQQKQNSMYQYQNPLQFQHIQQQNYEQIKNLQQLNNQVIIDNKNKQIQNVFPNQQINNPFLGQQQQYFQQQNVFLPNLNIQQLQNPQTADISNLMQNNQQHNSSNHSILQKSHFSNKFKKYDGMTHQELREAQKREQELIKKKKKEMSNKNYYDLDINYQNYKNEFQM</sequence>
<dbReference type="AlphaFoldDB" id="A0A0V0Q809"/>
<feature type="coiled-coil region" evidence="1">
    <location>
        <begin position="156"/>
        <end position="183"/>
    </location>
</feature>